<feature type="region of interest" description="Disordered" evidence="1">
    <location>
        <begin position="58"/>
        <end position="78"/>
    </location>
</feature>
<reference evidence="2 3" key="1">
    <citation type="journal article" date="2007" name="Nat. Biotechnol.">
        <title>Genome sequence of the lignocellulose-bioconverting and xylose-fermenting yeast Pichia stipitis.</title>
        <authorList>
            <person name="Jeffries T.W."/>
            <person name="Grigoriev I.V."/>
            <person name="Grimwood J."/>
            <person name="Laplaza J.M."/>
            <person name="Aerts A."/>
            <person name="Salamov A."/>
            <person name="Schmutz J."/>
            <person name="Lindquist E."/>
            <person name="Dehal P."/>
            <person name="Shapiro H."/>
            <person name="Jin Y.S."/>
            <person name="Passoth V."/>
            <person name="Richardson P.M."/>
        </authorList>
    </citation>
    <scope>NUCLEOTIDE SEQUENCE [LARGE SCALE GENOMIC DNA]</scope>
    <source>
        <strain evidence="3">ATCC 58785 / CBS 6054 / NBRC 10063 / NRRL Y-11545</strain>
    </source>
</reference>
<dbReference type="eggNOG" id="ENOG502SGXG">
    <property type="taxonomic scope" value="Eukaryota"/>
</dbReference>
<accession>A3M084</accession>
<feature type="region of interest" description="Disordered" evidence="1">
    <location>
        <begin position="1"/>
        <end position="40"/>
    </location>
</feature>
<evidence type="ECO:0000313" key="3">
    <source>
        <dbReference type="Proteomes" id="UP000002258"/>
    </source>
</evidence>
<dbReference type="RefSeq" id="XP_001386501.2">
    <property type="nucleotide sequence ID" value="XM_001386464.1"/>
</dbReference>
<dbReference type="OMA" id="IRNETHQ"/>
<feature type="region of interest" description="Disordered" evidence="1">
    <location>
        <begin position="190"/>
        <end position="280"/>
    </location>
</feature>
<feature type="region of interest" description="Disordered" evidence="1">
    <location>
        <begin position="373"/>
        <end position="443"/>
    </location>
</feature>
<feature type="compositionally biased region" description="Polar residues" evidence="1">
    <location>
        <begin position="414"/>
        <end position="427"/>
    </location>
</feature>
<name>A3M084_PICST</name>
<dbReference type="KEGG" id="pic:PICST_64054"/>
<dbReference type="EMBL" id="CP000502">
    <property type="protein sequence ID" value="ABN68472.2"/>
    <property type="molecule type" value="Genomic_DNA"/>
</dbReference>
<dbReference type="OrthoDB" id="4022975at2759"/>
<dbReference type="InterPro" id="IPR021216">
    <property type="entry name" value="DUF2722"/>
</dbReference>
<feature type="compositionally biased region" description="Low complexity" evidence="1">
    <location>
        <begin position="376"/>
        <end position="392"/>
    </location>
</feature>
<dbReference type="GeneID" id="4840818"/>
<protein>
    <submittedName>
        <fullName evidence="2">Uncharacterized protein</fullName>
    </submittedName>
</protein>
<feature type="compositionally biased region" description="Polar residues" evidence="1">
    <location>
        <begin position="216"/>
        <end position="234"/>
    </location>
</feature>
<feature type="compositionally biased region" description="Polar residues" evidence="1">
    <location>
        <begin position="309"/>
        <end position="322"/>
    </location>
</feature>
<dbReference type="STRING" id="322104.A3M084"/>
<dbReference type="HOGENOM" id="CLU_550923_0_0_1"/>
<evidence type="ECO:0000256" key="1">
    <source>
        <dbReference type="SAM" id="MobiDB-lite"/>
    </source>
</evidence>
<evidence type="ECO:0000313" key="2">
    <source>
        <dbReference type="EMBL" id="ABN68472.2"/>
    </source>
</evidence>
<dbReference type="Proteomes" id="UP000002258">
    <property type="component" value="Chromosome 8"/>
</dbReference>
<feature type="non-terminal residue" evidence="2">
    <location>
        <position position="1"/>
    </location>
</feature>
<organism evidence="2 3">
    <name type="scientific">Scheffersomyces stipitis (strain ATCC 58785 / CBS 6054 / NBRC 10063 / NRRL Y-11545)</name>
    <name type="common">Yeast</name>
    <name type="synonym">Pichia stipitis</name>
    <dbReference type="NCBI Taxonomy" id="322104"/>
    <lineage>
        <taxon>Eukaryota</taxon>
        <taxon>Fungi</taxon>
        <taxon>Dikarya</taxon>
        <taxon>Ascomycota</taxon>
        <taxon>Saccharomycotina</taxon>
        <taxon>Pichiomycetes</taxon>
        <taxon>Debaryomycetaceae</taxon>
        <taxon>Scheffersomyces</taxon>
    </lineage>
</organism>
<dbReference type="Pfam" id="PF10846">
    <property type="entry name" value="DUF2722"/>
    <property type="match status" value="1"/>
</dbReference>
<sequence length="443" mass="49258">SSQPKSFHHLTADHITDSSNEVKKSPGSKKPSPSNQKFLSTLKNFNIDRSKYKHYGHQSSMNTQVISNENGSTDNKNESANNNKIIIDELISDILGLPEQVLHEDSVWPYNIETLNEILRYKVEQEKTKQESMKNELGATAVELLKMAKSMDISSDLIPILFISNSISIDHIISQIEKLKSEPSEVIDELSRKSKEMEPAIANSSNKRKHSDTHIKSSSNIVSPLRSPNKSPTTGHRRVVSGSDATSRETKTSTSSPHMHPSQLPLPPTSIPQQQGSQQHSPIIAPQMAPQGMYPIYYTPNSSAVISTKEQNGGKTLGSPYSQKYQPVMYPPPPANQPYQPGYIAQPPQYQYFVPSPPANSGSYMVQAPPVVRMTPQQSQQKQQPVPSHQFQTPPESNSGIIHDESPYKKQKSSGKNTSINFMITTPKNPPARKYNNPSKEKQ</sequence>
<gene>
    <name evidence="2" type="primary">BOP3</name>
    <name evidence="2" type="ORF">PICST_64054</name>
</gene>
<feature type="region of interest" description="Disordered" evidence="1">
    <location>
        <begin position="309"/>
        <end position="345"/>
    </location>
</feature>
<keyword evidence="3" id="KW-1185">Reference proteome</keyword>
<dbReference type="FunCoup" id="A3M084">
    <property type="interactions" value="57"/>
</dbReference>
<feature type="compositionally biased region" description="Basic and acidic residues" evidence="1">
    <location>
        <begin position="10"/>
        <end position="24"/>
    </location>
</feature>
<dbReference type="AlphaFoldDB" id="A3M084"/>
<feature type="compositionally biased region" description="Polar residues" evidence="1">
    <location>
        <begin position="271"/>
        <end position="280"/>
    </location>
</feature>
<proteinExistence type="predicted"/>
<dbReference type="InParanoid" id="A3M084"/>